<keyword evidence="2" id="KW-0863">Zinc-finger</keyword>
<evidence type="ECO:0000259" key="6">
    <source>
        <dbReference type="PROSITE" id="PS51805"/>
    </source>
</evidence>
<keyword evidence="8" id="KW-1185">Reference proteome</keyword>
<feature type="region of interest" description="Disordered" evidence="4">
    <location>
        <begin position="1289"/>
        <end position="1308"/>
    </location>
</feature>
<feature type="region of interest" description="Disordered" evidence="4">
    <location>
        <begin position="828"/>
        <end position="931"/>
    </location>
</feature>
<feature type="compositionally biased region" description="Polar residues" evidence="4">
    <location>
        <begin position="285"/>
        <end position="306"/>
    </location>
</feature>
<proteinExistence type="predicted"/>
<dbReference type="GO" id="GO:0005634">
    <property type="term" value="C:nucleus"/>
    <property type="evidence" value="ECO:0007669"/>
    <property type="project" value="TreeGrafter"/>
</dbReference>
<gene>
    <name evidence="7" type="ORF">D915_008287</name>
</gene>
<evidence type="ECO:0000256" key="2">
    <source>
        <dbReference type="ARBA" id="ARBA00022771"/>
    </source>
</evidence>
<dbReference type="PROSITE" id="PS51805">
    <property type="entry name" value="EPHD"/>
    <property type="match status" value="1"/>
</dbReference>
<dbReference type="GO" id="GO:0031491">
    <property type="term" value="F:nucleosome binding"/>
    <property type="evidence" value="ECO:0007669"/>
    <property type="project" value="TreeGrafter"/>
</dbReference>
<keyword evidence="5" id="KW-1133">Transmembrane helix</keyword>
<evidence type="ECO:0000256" key="5">
    <source>
        <dbReference type="SAM" id="Phobius"/>
    </source>
</evidence>
<keyword evidence="1" id="KW-0479">Metal-binding</keyword>
<feature type="transmembrane region" description="Helical" evidence="5">
    <location>
        <begin position="94"/>
        <end position="114"/>
    </location>
</feature>
<dbReference type="CDD" id="cd20901">
    <property type="entry name" value="CC_AF10"/>
    <property type="match status" value="1"/>
</dbReference>
<sequence length="1308" mass="139719">MGDPCAVCGLGFHNLSNRLLSCGNCSLAVHQGRLSSLVEKGSLGCYGVQKSAGVANWFCRKCESQVRMSKIRCDLCPIKEGAFKRSSGARCGTFRLLCIYFLLGWAHLLCAFYIPEVSFEDPVSMDLILLENVPSDRFGRSCVFCEHNQRSSQANYGACIQCAWKTCRIYFHVTCASSSGLLTELPSSDANANLSLASVLLSAQHKSPSSGKLATLEVHQPTTRSMRPHSQPSESENSDPIVLHGFCSRRHKEKFATDHQSNDVINTIVPTESSHTDNSLDHTTDQSSESNDTHTVLNSVATSQPRRTLPHRTARYGNNSAMHSTSSSTSDLVVQDADETEPVSDSHAESGEETGETKPTLINATKMRAQTTTNRSSTPDSSHGSGRDRVTSDETFTKRTKEKSHSANGKDKSTLFSTSSPIPSPDRTIKRDAPPVDEKLDSTTPGLGDNLMITQCSDLTDVSSSPCLHEKEVNRTVTANDPPVIPTSQPPKLDLAPISDVPTATSSSLDERRRADTTDCNRPDETGAVWLRVTATAPEPMETENTPPTSSDLIGPGQKRHAKSRETLTRKRHRVRSAGNSKTSNPGLGADATVGPITTATSEISVHSQANLPLVLPRRPLSLRGLGLPCSSKNNTVLGPIAAHHITGSHSPKVPGERGSSQPPLATMHDLLEWQWDQAGALLLQQAEGTDVVSLLDCLHQLKSENDILEAKVVRLQTRREHLRSVNARLSASLATMEATRMTSSPPPTSSFSVGYNGVTTLGATSHISSNSDVRLPIPSLPSQQSAVTDRVMPICVNESFMRPTETNNFGYSNVSGTQLTALATTAASSTLPPPTLSPNRPCPKHTSVTSPYHHHHHRHHHQPQHSQALVKQLPLPPTSEPNTSALHARGPYLAPTDGPCQPTSGSTNLTSNWRPIAPAPDPDQPHMQSRQQQLFNVQPGGIGADEVNSPGTNSAWSGRFLQPGNDGMMTTMLLTSTVSEGTANASSGTVATTMACYNSSSLPITAASSHQNEGSLRAPGKRIHSTHTSRTSKHSSSRRWPLFQPAHEADVQMDSSTTTIGRVAGEPGLSRPTVDLSDLQELSARLSSAIAARRPLNNKVSLGTTEPTHMSTNSMRSAQGTAGMHRSASRSLISHIPNIQPKPVATQLPPTYSAWTVAESKVTKPQIDLPKLHSSSSCAVTLLAAAPITVAATPESRLFSPGTPRPLCGQSDRLCSTSFDSNITSSQTAPISRTVDADCRSTGSSYYIETSGTNPNTYTGSGAAAAYLVLTPSASSANVTHGACSSTGQSLPSAGTLLDRSACPPSQ</sequence>
<accession>A0A4E0R6A7</accession>
<dbReference type="SMART" id="SM00249">
    <property type="entry name" value="PHD"/>
    <property type="match status" value="2"/>
</dbReference>
<dbReference type="InterPro" id="IPR034732">
    <property type="entry name" value="EPHD"/>
</dbReference>
<dbReference type="InterPro" id="IPR013083">
    <property type="entry name" value="Znf_RING/FYVE/PHD"/>
</dbReference>
<feature type="compositionally biased region" description="Basic and acidic residues" evidence="4">
    <location>
        <begin position="274"/>
        <end position="284"/>
    </location>
</feature>
<feature type="compositionally biased region" description="Basic and acidic residues" evidence="4">
    <location>
        <begin position="427"/>
        <end position="441"/>
    </location>
</feature>
<feature type="compositionally biased region" description="Basic and acidic residues" evidence="4">
    <location>
        <begin position="509"/>
        <end position="524"/>
    </location>
</feature>
<keyword evidence="3" id="KW-0862">Zinc</keyword>
<evidence type="ECO:0000256" key="1">
    <source>
        <dbReference type="ARBA" id="ARBA00022723"/>
    </source>
</evidence>
<dbReference type="Proteomes" id="UP000230066">
    <property type="component" value="Unassembled WGS sequence"/>
</dbReference>
<comment type="caution">
    <text evidence="7">The sequence shown here is derived from an EMBL/GenBank/DDBJ whole genome shotgun (WGS) entry which is preliminary data.</text>
</comment>
<evidence type="ECO:0000313" key="8">
    <source>
        <dbReference type="Proteomes" id="UP000230066"/>
    </source>
</evidence>
<dbReference type="EMBL" id="JXXN02003880">
    <property type="protein sequence ID" value="THD21071.1"/>
    <property type="molecule type" value="Genomic_DNA"/>
</dbReference>
<evidence type="ECO:0000256" key="4">
    <source>
        <dbReference type="SAM" id="MobiDB-lite"/>
    </source>
</evidence>
<keyword evidence="5" id="KW-0472">Membrane</keyword>
<dbReference type="InterPro" id="IPR001965">
    <property type="entry name" value="Znf_PHD"/>
</dbReference>
<protein>
    <submittedName>
        <fullName evidence="7">Protein AF-17</fullName>
    </submittedName>
</protein>
<dbReference type="PANTHER" id="PTHR13793">
    <property type="entry name" value="PHD FINGER PROTEINS"/>
    <property type="match status" value="1"/>
</dbReference>
<dbReference type="GO" id="GO:0008270">
    <property type="term" value="F:zinc ion binding"/>
    <property type="evidence" value="ECO:0007669"/>
    <property type="project" value="UniProtKB-KW"/>
</dbReference>
<feature type="compositionally biased region" description="Basic residues" evidence="4">
    <location>
        <begin position="853"/>
        <end position="864"/>
    </location>
</feature>
<reference evidence="7" key="1">
    <citation type="submission" date="2019-03" db="EMBL/GenBank/DDBJ databases">
        <title>Improved annotation for the trematode Fasciola hepatica.</title>
        <authorList>
            <person name="Choi Y.-J."/>
            <person name="Martin J."/>
            <person name="Mitreva M."/>
        </authorList>
    </citation>
    <scope>NUCLEOTIDE SEQUENCE [LARGE SCALE GENOMIC DNA]</scope>
</reference>
<dbReference type="InterPro" id="IPR049773">
    <property type="entry name" value="AF10-like_CC"/>
</dbReference>
<feature type="compositionally biased region" description="Polar residues" evidence="4">
    <location>
        <begin position="221"/>
        <end position="235"/>
    </location>
</feature>
<dbReference type="GO" id="GO:0006357">
    <property type="term" value="P:regulation of transcription by RNA polymerase II"/>
    <property type="evidence" value="ECO:0007669"/>
    <property type="project" value="TreeGrafter"/>
</dbReference>
<dbReference type="GO" id="GO:0042393">
    <property type="term" value="F:histone binding"/>
    <property type="evidence" value="ECO:0007669"/>
    <property type="project" value="TreeGrafter"/>
</dbReference>
<dbReference type="Pfam" id="PF13832">
    <property type="entry name" value="zf-HC5HC2H_2"/>
    <property type="match status" value="1"/>
</dbReference>
<feature type="region of interest" description="Disordered" evidence="4">
    <location>
        <begin position="270"/>
        <end position="448"/>
    </location>
</feature>
<feature type="region of interest" description="Disordered" evidence="4">
    <location>
        <begin position="537"/>
        <end position="591"/>
    </location>
</feature>
<feature type="region of interest" description="Disordered" evidence="4">
    <location>
        <begin position="1009"/>
        <end position="1040"/>
    </location>
</feature>
<dbReference type="InterPro" id="IPR050701">
    <property type="entry name" value="Histone_Mod_Regulator"/>
</dbReference>
<feature type="compositionally biased region" description="Low complexity" evidence="4">
    <location>
        <begin position="537"/>
        <end position="549"/>
    </location>
</feature>
<feature type="region of interest" description="Disordered" evidence="4">
    <location>
        <begin position="221"/>
        <end position="241"/>
    </location>
</feature>
<feature type="domain" description="PHD-type" evidence="6">
    <location>
        <begin position="70"/>
        <end position="206"/>
    </location>
</feature>
<name>A0A4E0R6A7_FASHE</name>
<feature type="compositionally biased region" description="Basic and acidic residues" evidence="4">
    <location>
        <begin position="385"/>
        <end position="413"/>
    </location>
</feature>
<evidence type="ECO:0000256" key="3">
    <source>
        <dbReference type="ARBA" id="ARBA00022833"/>
    </source>
</evidence>
<keyword evidence="5" id="KW-0812">Transmembrane</keyword>
<feature type="compositionally biased region" description="Basic residues" evidence="4">
    <location>
        <begin position="1020"/>
        <end position="1038"/>
    </location>
</feature>
<feature type="region of interest" description="Disordered" evidence="4">
    <location>
        <begin position="478"/>
        <end position="524"/>
    </location>
</feature>
<feature type="compositionally biased region" description="Polar residues" evidence="4">
    <location>
        <begin position="902"/>
        <end position="914"/>
    </location>
</feature>
<organism evidence="7 8">
    <name type="scientific">Fasciola hepatica</name>
    <name type="common">Liver fluke</name>
    <dbReference type="NCBI Taxonomy" id="6192"/>
    <lineage>
        <taxon>Eukaryota</taxon>
        <taxon>Metazoa</taxon>
        <taxon>Spiralia</taxon>
        <taxon>Lophotrochozoa</taxon>
        <taxon>Platyhelminthes</taxon>
        <taxon>Trematoda</taxon>
        <taxon>Digenea</taxon>
        <taxon>Plagiorchiida</taxon>
        <taxon>Echinostomata</taxon>
        <taxon>Echinostomatoidea</taxon>
        <taxon>Fasciolidae</taxon>
        <taxon>Fasciola</taxon>
    </lineage>
</organism>
<dbReference type="Gene3D" id="3.30.40.10">
    <property type="entry name" value="Zinc/RING finger domain, C3HC4 (zinc finger)"/>
    <property type="match status" value="1"/>
</dbReference>
<evidence type="ECO:0000313" key="7">
    <source>
        <dbReference type="EMBL" id="THD21071.1"/>
    </source>
</evidence>
<feature type="compositionally biased region" description="Polar residues" evidence="4">
    <location>
        <begin position="360"/>
        <end position="384"/>
    </location>
</feature>
<dbReference type="PANTHER" id="PTHR13793:SF164">
    <property type="entry name" value="ALHAMBRA, ISOFORM P"/>
    <property type="match status" value="1"/>
</dbReference>